<comment type="caution">
    <text evidence="1">The sequence shown here is derived from an EMBL/GenBank/DDBJ whole genome shotgun (WGS) entry which is preliminary data.</text>
</comment>
<evidence type="ECO:0000313" key="1">
    <source>
        <dbReference type="EMBL" id="KAG5830427.1"/>
    </source>
</evidence>
<proteinExistence type="predicted"/>
<dbReference type="AlphaFoldDB" id="A0A9D3RJR7"/>
<dbReference type="EMBL" id="JAFIRN010000019">
    <property type="protein sequence ID" value="KAG5830427.1"/>
    <property type="molecule type" value="Genomic_DNA"/>
</dbReference>
<dbReference type="Proteomes" id="UP001044222">
    <property type="component" value="Chromosome 19"/>
</dbReference>
<keyword evidence="2" id="KW-1185">Reference proteome</keyword>
<protein>
    <submittedName>
        <fullName evidence="1">Uncharacterized protein</fullName>
    </submittedName>
</protein>
<name>A0A9D3RJR7_ANGAN</name>
<organism evidence="1 2">
    <name type="scientific">Anguilla anguilla</name>
    <name type="common">European freshwater eel</name>
    <name type="synonym">Muraena anguilla</name>
    <dbReference type="NCBI Taxonomy" id="7936"/>
    <lineage>
        <taxon>Eukaryota</taxon>
        <taxon>Metazoa</taxon>
        <taxon>Chordata</taxon>
        <taxon>Craniata</taxon>
        <taxon>Vertebrata</taxon>
        <taxon>Euteleostomi</taxon>
        <taxon>Actinopterygii</taxon>
        <taxon>Neopterygii</taxon>
        <taxon>Teleostei</taxon>
        <taxon>Anguilliformes</taxon>
        <taxon>Anguillidae</taxon>
        <taxon>Anguilla</taxon>
    </lineage>
</organism>
<evidence type="ECO:0000313" key="2">
    <source>
        <dbReference type="Proteomes" id="UP001044222"/>
    </source>
</evidence>
<sequence>VDHAHEAQLDGDDPARQHVHGVRPGVHQVQLGDHGQGALTVGVHFPGQLERLGGGHVGVGGRDGQDDAVGVADVFQDELPDLDLDVFGLVSHRNLGKGGGGGTRQTTGEHSHTTDKVIGFLKINSRPWTNQNRVVSQVIV</sequence>
<accession>A0A9D3RJR7</accession>
<gene>
    <name evidence="1" type="ORF">ANANG_G00310500</name>
</gene>
<reference evidence="1" key="1">
    <citation type="submission" date="2021-01" db="EMBL/GenBank/DDBJ databases">
        <title>A chromosome-scale assembly of European eel, Anguilla anguilla.</title>
        <authorList>
            <person name="Henkel C."/>
            <person name="Jong-Raadsen S.A."/>
            <person name="Dufour S."/>
            <person name="Weltzien F.-A."/>
            <person name="Palstra A.P."/>
            <person name="Pelster B."/>
            <person name="Spaink H.P."/>
            <person name="Van Den Thillart G.E."/>
            <person name="Jansen H."/>
            <person name="Zahm M."/>
            <person name="Klopp C."/>
            <person name="Cedric C."/>
            <person name="Louis A."/>
            <person name="Berthelot C."/>
            <person name="Parey E."/>
            <person name="Roest Crollius H."/>
            <person name="Montfort J."/>
            <person name="Robinson-Rechavi M."/>
            <person name="Bucao C."/>
            <person name="Bouchez O."/>
            <person name="Gislard M."/>
            <person name="Lluch J."/>
            <person name="Milhes M."/>
            <person name="Lampietro C."/>
            <person name="Lopez Roques C."/>
            <person name="Donnadieu C."/>
            <person name="Braasch I."/>
            <person name="Desvignes T."/>
            <person name="Postlethwait J."/>
            <person name="Bobe J."/>
            <person name="Guiguen Y."/>
            <person name="Dirks R."/>
        </authorList>
    </citation>
    <scope>NUCLEOTIDE SEQUENCE</scope>
    <source>
        <strain evidence="1">Tag_6206</strain>
        <tissue evidence="1">Liver</tissue>
    </source>
</reference>
<feature type="non-terminal residue" evidence="1">
    <location>
        <position position="1"/>
    </location>
</feature>